<dbReference type="GO" id="GO:0005975">
    <property type="term" value="P:carbohydrate metabolic process"/>
    <property type="evidence" value="ECO:0007669"/>
    <property type="project" value="InterPro"/>
</dbReference>
<keyword evidence="4" id="KW-0326">Glycosidase</keyword>
<dbReference type="RefSeq" id="WP_184252699.1">
    <property type="nucleotide sequence ID" value="NZ_JACHIO010000002.1"/>
</dbReference>
<dbReference type="EMBL" id="JACHIO010000002">
    <property type="protein sequence ID" value="MBB5062199.1"/>
    <property type="molecule type" value="Genomic_DNA"/>
</dbReference>
<evidence type="ECO:0000313" key="4">
    <source>
        <dbReference type="EMBL" id="MBB5062199.1"/>
    </source>
</evidence>
<sequence length="773" mass="84374">MNWKGIIGCSSLKNRFLVLTGVCLSSVALFPVYSQSTASSGKTKTVLVYEQSNLPIETRLADLLGRMTLEEKVRQLDFYSGTDSFLDRGPKNSLPSKQSPFSPAKADTLLGGLGAGAIHDLDPTPEQYNTIQKWVLEHTRLHIPALFIEEGLHGFDTGTVFPAPLNLASTWNPSVAEKTGAAIAAEARATGVGMILAPVLDLARDPRWGRIEEDFGEDPYLTGQMGLAYVRGAQGESLNTDHNVVAEPKHFAAHGSPEGGTNTSPVHIGERELRSVMLKSFEPSFREGHAMATMAAYHEIDGIPVTADPYLLKTILRQEWGFQGLVLSDLGAIRRLYQLHQVASSPKAASCLAIKSGVDMQFYDFDHDVFQKALIDCVHEGSLPQADVDRAASAVLRLKFSLGLFDHPYVDPALNAKTYRSKPHLDVSLQSARESLVLLKNENGLLPLSKSVQRIAVIGPNADVARYGDYEEESHGLHISILQGIKAEAPHVQVEFDSGKDIDSAVAKAKSADVVIMGLGEWQGISGESFDRTSLDLPGEQEKLLEAITATNKPVVLVLQNGRPLTISWAKSHVGAIVEAWYPGEFGGQAIAETLFGDNNPAGRLTITFPKTVGQIPDYYNTDPSRAYDSDLTRKKVYVDNDSQPLFPFGYGLSYTTFHYGDLQVTPPAAKSNEDVSVTFTVTNTGTRAGDEVSQVYLREQFSSVETPVRSLKAFTRIPLQPKESRTVTLKIPRSELAVWNADEKWAVEGGKYTVWVGGSSEADLSKEFELQP</sequence>
<evidence type="ECO:0000256" key="1">
    <source>
        <dbReference type="ARBA" id="ARBA00005336"/>
    </source>
</evidence>
<dbReference type="InterPro" id="IPR017853">
    <property type="entry name" value="GH"/>
</dbReference>
<dbReference type="InterPro" id="IPR036881">
    <property type="entry name" value="Glyco_hydro_3_C_sf"/>
</dbReference>
<reference evidence="4 5" key="1">
    <citation type="submission" date="2020-08" db="EMBL/GenBank/DDBJ databases">
        <title>Genomic Encyclopedia of Type Strains, Phase IV (KMG-V): Genome sequencing to study the core and pangenomes of soil and plant-associated prokaryotes.</title>
        <authorList>
            <person name="Whitman W."/>
        </authorList>
    </citation>
    <scope>NUCLEOTIDE SEQUENCE [LARGE SCALE GENOMIC DNA]</scope>
    <source>
        <strain evidence="4 5">X5P3</strain>
    </source>
</reference>
<dbReference type="InterPro" id="IPR002772">
    <property type="entry name" value="Glyco_hydro_3_C"/>
</dbReference>
<gene>
    <name evidence="4" type="ORF">HDF15_000526</name>
</gene>
<feature type="domain" description="Fibronectin type III-like" evidence="3">
    <location>
        <begin position="692"/>
        <end position="761"/>
    </location>
</feature>
<dbReference type="InterPro" id="IPR026891">
    <property type="entry name" value="Fn3-like"/>
</dbReference>
<comment type="caution">
    <text evidence="4">The sequence shown here is derived from an EMBL/GenBank/DDBJ whole genome shotgun (WGS) entry which is preliminary data.</text>
</comment>
<dbReference type="SUPFAM" id="SSF52279">
    <property type="entry name" value="Beta-D-glucan exohydrolase, C-terminal domain"/>
    <property type="match status" value="1"/>
</dbReference>
<dbReference type="SUPFAM" id="SSF51445">
    <property type="entry name" value="(Trans)glycosidases"/>
    <property type="match status" value="1"/>
</dbReference>
<evidence type="ECO:0000313" key="5">
    <source>
        <dbReference type="Proteomes" id="UP000584867"/>
    </source>
</evidence>
<protein>
    <submittedName>
        <fullName evidence="4">Beta-glucosidase</fullName>
        <ecNumber evidence="4">3.2.1.21</ecNumber>
    </submittedName>
</protein>
<dbReference type="Proteomes" id="UP000584867">
    <property type="component" value="Unassembled WGS sequence"/>
</dbReference>
<dbReference type="EC" id="3.2.1.21" evidence="4"/>
<dbReference type="InterPro" id="IPR001764">
    <property type="entry name" value="Glyco_hydro_3_N"/>
</dbReference>
<dbReference type="Gene3D" id="3.20.20.300">
    <property type="entry name" value="Glycoside hydrolase, family 3, N-terminal domain"/>
    <property type="match status" value="1"/>
</dbReference>
<proteinExistence type="inferred from homology"/>
<dbReference type="AlphaFoldDB" id="A0A7W7ZLM9"/>
<dbReference type="PRINTS" id="PR00133">
    <property type="entry name" value="GLHYDRLASE3"/>
</dbReference>
<dbReference type="Gene3D" id="2.60.40.10">
    <property type="entry name" value="Immunoglobulins"/>
    <property type="match status" value="1"/>
</dbReference>
<evidence type="ECO:0000259" key="3">
    <source>
        <dbReference type="SMART" id="SM01217"/>
    </source>
</evidence>
<name>A0A7W7ZLM9_9BACT</name>
<dbReference type="Pfam" id="PF00933">
    <property type="entry name" value="Glyco_hydro_3"/>
    <property type="match status" value="1"/>
</dbReference>
<dbReference type="PANTHER" id="PTHR42715:SF10">
    <property type="entry name" value="BETA-GLUCOSIDASE"/>
    <property type="match status" value="1"/>
</dbReference>
<organism evidence="4 5">
    <name type="scientific">Granulicella mallensis</name>
    <dbReference type="NCBI Taxonomy" id="940614"/>
    <lineage>
        <taxon>Bacteria</taxon>
        <taxon>Pseudomonadati</taxon>
        <taxon>Acidobacteriota</taxon>
        <taxon>Terriglobia</taxon>
        <taxon>Terriglobales</taxon>
        <taxon>Acidobacteriaceae</taxon>
        <taxon>Granulicella</taxon>
    </lineage>
</organism>
<keyword evidence="2 4" id="KW-0378">Hydrolase</keyword>
<accession>A0A7W7ZLM9</accession>
<dbReference type="Pfam" id="PF01915">
    <property type="entry name" value="Glyco_hydro_3_C"/>
    <property type="match status" value="1"/>
</dbReference>
<dbReference type="SMART" id="SM01217">
    <property type="entry name" value="Fn3_like"/>
    <property type="match status" value="1"/>
</dbReference>
<dbReference type="FunFam" id="2.60.40.10:FF:000495">
    <property type="entry name" value="Periplasmic beta-glucosidase"/>
    <property type="match status" value="1"/>
</dbReference>
<evidence type="ECO:0000256" key="2">
    <source>
        <dbReference type="ARBA" id="ARBA00022801"/>
    </source>
</evidence>
<dbReference type="InterPro" id="IPR013783">
    <property type="entry name" value="Ig-like_fold"/>
</dbReference>
<dbReference type="InterPro" id="IPR036962">
    <property type="entry name" value="Glyco_hydro_3_N_sf"/>
</dbReference>
<dbReference type="GO" id="GO:0008422">
    <property type="term" value="F:beta-glucosidase activity"/>
    <property type="evidence" value="ECO:0007669"/>
    <property type="project" value="UniProtKB-EC"/>
</dbReference>
<dbReference type="PANTHER" id="PTHR42715">
    <property type="entry name" value="BETA-GLUCOSIDASE"/>
    <property type="match status" value="1"/>
</dbReference>
<comment type="similarity">
    <text evidence="1">Belongs to the glycosyl hydrolase 3 family.</text>
</comment>
<dbReference type="InterPro" id="IPR050288">
    <property type="entry name" value="Cellulose_deg_GH3"/>
</dbReference>
<dbReference type="Pfam" id="PF14310">
    <property type="entry name" value="Fn3-like"/>
    <property type="match status" value="1"/>
</dbReference>
<dbReference type="Gene3D" id="3.40.50.1700">
    <property type="entry name" value="Glycoside hydrolase family 3 C-terminal domain"/>
    <property type="match status" value="1"/>
</dbReference>